<proteinExistence type="predicted"/>
<accession>A0A9N7VSC2</accession>
<dbReference type="Proteomes" id="UP001153269">
    <property type="component" value="Unassembled WGS sequence"/>
</dbReference>
<organism evidence="1 2">
    <name type="scientific">Pleuronectes platessa</name>
    <name type="common">European plaice</name>
    <dbReference type="NCBI Taxonomy" id="8262"/>
    <lineage>
        <taxon>Eukaryota</taxon>
        <taxon>Metazoa</taxon>
        <taxon>Chordata</taxon>
        <taxon>Craniata</taxon>
        <taxon>Vertebrata</taxon>
        <taxon>Euteleostomi</taxon>
        <taxon>Actinopterygii</taxon>
        <taxon>Neopterygii</taxon>
        <taxon>Teleostei</taxon>
        <taxon>Neoteleostei</taxon>
        <taxon>Acanthomorphata</taxon>
        <taxon>Carangaria</taxon>
        <taxon>Pleuronectiformes</taxon>
        <taxon>Pleuronectoidei</taxon>
        <taxon>Pleuronectidae</taxon>
        <taxon>Pleuronectes</taxon>
    </lineage>
</organism>
<protein>
    <submittedName>
        <fullName evidence="1">Uncharacterized protein</fullName>
    </submittedName>
</protein>
<reference evidence="1" key="1">
    <citation type="submission" date="2020-03" db="EMBL/GenBank/DDBJ databases">
        <authorList>
            <person name="Weist P."/>
        </authorList>
    </citation>
    <scope>NUCLEOTIDE SEQUENCE</scope>
</reference>
<evidence type="ECO:0000313" key="1">
    <source>
        <dbReference type="EMBL" id="CAB1456273.1"/>
    </source>
</evidence>
<evidence type="ECO:0000313" key="2">
    <source>
        <dbReference type="Proteomes" id="UP001153269"/>
    </source>
</evidence>
<comment type="caution">
    <text evidence="1">The sequence shown here is derived from an EMBL/GenBank/DDBJ whole genome shotgun (WGS) entry which is preliminary data.</text>
</comment>
<dbReference type="AlphaFoldDB" id="A0A9N7VSC2"/>
<dbReference type="EMBL" id="CADEAL010004292">
    <property type="protein sequence ID" value="CAB1456273.1"/>
    <property type="molecule type" value="Genomic_DNA"/>
</dbReference>
<sequence length="68" mass="6903">MIGCVAGKWAGAGASTRCCHSLKTALVPVAEWCGHSNGVLRQERGRGCGGSERGGETLVAVASQGRGF</sequence>
<gene>
    <name evidence="1" type="ORF">PLEPLA_LOCUS44057</name>
</gene>
<keyword evidence="2" id="KW-1185">Reference proteome</keyword>
<name>A0A9N7VSC2_PLEPL</name>